<reference evidence="2" key="1">
    <citation type="journal article" date="2015" name="Nature">
        <title>Complex archaea that bridge the gap between prokaryotes and eukaryotes.</title>
        <authorList>
            <person name="Spang A."/>
            <person name="Saw J.H."/>
            <person name="Jorgensen S.L."/>
            <person name="Zaremba-Niedzwiedzka K."/>
            <person name="Martijn J."/>
            <person name="Lind A.E."/>
            <person name="van Eijk R."/>
            <person name="Schleper C."/>
            <person name="Guy L."/>
            <person name="Ettema T.J."/>
        </authorList>
    </citation>
    <scope>NUCLEOTIDE SEQUENCE</scope>
</reference>
<gene>
    <name evidence="2" type="ORF">LCGC14_1628830</name>
</gene>
<sequence>MNCNTAAADDYSSWNYCDEILKSCIERSEFVNQTRTRLKKKKLMSKQHKNQLKDTKVQTQTCQ</sequence>
<dbReference type="EMBL" id="LAZR01013408">
    <property type="protein sequence ID" value="KKM22095.1"/>
    <property type="molecule type" value="Genomic_DNA"/>
</dbReference>
<organism evidence="2">
    <name type="scientific">marine sediment metagenome</name>
    <dbReference type="NCBI Taxonomy" id="412755"/>
    <lineage>
        <taxon>unclassified sequences</taxon>
        <taxon>metagenomes</taxon>
        <taxon>ecological metagenomes</taxon>
    </lineage>
</organism>
<feature type="compositionally biased region" description="Basic residues" evidence="1">
    <location>
        <begin position="41"/>
        <end position="50"/>
    </location>
</feature>
<dbReference type="AlphaFoldDB" id="A0A0F9L325"/>
<proteinExistence type="predicted"/>
<name>A0A0F9L325_9ZZZZ</name>
<evidence type="ECO:0000256" key="1">
    <source>
        <dbReference type="SAM" id="MobiDB-lite"/>
    </source>
</evidence>
<accession>A0A0F9L325</accession>
<feature type="region of interest" description="Disordered" evidence="1">
    <location>
        <begin position="41"/>
        <end position="63"/>
    </location>
</feature>
<comment type="caution">
    <text evidence="2">The sequence shown here is derived from an EMBL/GenBank/DDBJ whole genome shotgun (WGS) entry which is preliminary data.</text>
</comment>
<protein>
    <submittedName>
        <fullName evidence="2">Uncharacterized protein</fullName>
    </submittedName>
</protein>
<evidence type="ECO:0000313" key="2">
    <source>
        <dbReference type="EMBL" id="KKM22095.1"/>
    </source>
</evidence>